<proteinExistence type="predicted"/>
<dbReference type="InterPro" id="IPR015422">
    <property type="entry name" value="PyrdxlP-dep_Trfase_small"/>
</dbReference>
<dbReference type="InterPro" id="IPR015421">
    <property type="entry name" value="PyrdxlP-dep_Trfase_major"/>
</dbReference>
<dbReference type="Gene3D" id="3.90.1150.10">
    <property type="entry name" value="Aspartate Aminotransferase, domain 1"/>
    <property type="match status" value="1"/>
</dbReference>
<name>A0A929FBN6_LEPEC</name>
<dbReference type="Proteomes" id="UP000615026">
    <property type="component" value="Unassembled WGS sequence"/>
</dbReference>
<dbReference type="Gene3D" id="3.40.640.10">
    <property type="entry name" value="Type I PLP-dependent aspartate aminotransferase-like (Major domain)"/>
    <property type="match status" value="1"/>
</dbReference>
<protein>
    <submittedName>
        <fullName evidence="1">Histidinol-phosphate transaminase</fullName>
    </submittedName>
</protein>
<dbReference type="EMBL" id="JADEXP010000585">
    <property type="protein sequence ID" value="MBE9070911.1"/>
    <property type="molecule type" value="Genomic_DNA"/>
</dbReference>
<accession>A0A929FBN6</accession>
<dbReference type="SUPFAM" id="SSF53383">
    <property type="entry name" value="PLP-dependent transferases"/>
    <property type="match status" value="1"/>
</dbReference>
<comment type="caution">
    <text evidence="1">The sequence shown here is derived from an EMBL/GenBank/DDBJ whole genome shotgun (WGS) entry which is preliminary data.</text>
</comment>
<sequence length="70" mass="8134">MRYFRPLIHQAVGHRPSPYLSPDTPIIKLNSNENPYPPSPQIFTVLKNFDGEWLRRYPDPYAQEFCTAAA</sequence>
<dbReference type="InterPro" id="IPR015424">
    <property type="entry name" value="PyrdxlP-dep_Trfase"/>
</dbReference>
<feature type="non-terminal residue" evidence="1">
    <location>
        <position position="70"/>
    </location>
</feature>
<dbReference type="AlphaFoldDB" id="A0A929FBN6"/>
<evidence type="ECO:0000313" key="1">
    <source>
        <dbReference type="EMBL" id="MBE9070911.1"/>
    </source>
</evidence>
<keyword evidence="2" id="KW-1185">Reference proteome</keyword>
<organism evidence="1 2">
    <name type="scientific">Leptolyngbya cf. ectocarpi LEGE 11479</name>
    <dbReference type="NCBI Taxonomy" id="1828722"/>
    <lineage>
        <taxon>Bacteria</taxon>
        <taxon>Bacillati</taxon>
        <taxon>Cyanobacteriota</taxon>
        <taxon>Cyanophyceae</taxon>
        <taxon>Leptolyngbyales</taxon>
        <taxon>Leptolyngbyaceae</taxon>
        <taxon>Leptolyngbya group</taxon>
        <taxon>Leptolyngbya</taxon>
    </lineage>
</organism>
<gene>
    <name evidence="1" type="ORF">IQ260_30195</name>
</gene>
<reference evidence="1" key="1">
    <citation type="submission" date="2020-10" db="EMBL/GenBank/DDBJ databases">
        <authorList>
            <person name="Castelo-Branco R."/>
            <person name="Eusebio N."/>
            <person name="Adriana R."/>
            <person name="Vieira A."/>
            <person name="Brugerolle De Fraissinette N."/>
            <person name="Rezende De Castro R."/>
            <person name="Schneider M.P."/>
            <person name="Vasconcelos V."/>
            <person name="Leao P.N."/>
        </authorList>
    </citation>
    <scope>NUCLEOTIDE SEQUENCE</scope>
    <source>
        <strain evidence="1">LEGE 11479</strain>
    </source>
</reference>
<evidence type="ECO:0000313" key="2">
    <source>
        <dbReference type="Proteomes" id="UP000615026"/>
    </source>
</evidence>